<protein>
    <recommendedName>
        <fullName evidence="3">RCC1-like domain-containing protein</fullName>
    </recommendedName>
</protein>
<feature type="repeat" description="RCC1" evidence="2">
    <location>
        <begin position="83"/>
        <end position="141"/>
    </location>
</feature>
<feature type="repeat" description="RCC1" evidence="2">
    <location>
        <begin position="142"/>
        <end position="194"/>
    </location>
</feature>
<dbReference type="AlphaFoldDB" id="A0AAV1VFK1"/>
<keyword evidence="1" id="KW-0677">Repeat</keyword>
<dbReference type="PROSITE" id="PS50012">
    <property type="entry name" value="RCC1_3"/>
    <property type="match status" value="5"/>
</dbReference>
<dbReference type="InterPro" id="IPR009091">
    <property type="entry name" value="RCC1/BLIP-II"/>
</dbReference>
<feature type="repeat" description="RCC1" evidence="2">
    <location>
        <begin position="45"/>
        <end position="82"/>
    </location>
</feature>
<evidence type="ECO:0000313" key="5">
    <source>
        <dbReference type="Proteomes" id="UP001162060"/>
    </source>
</evidence>
<dbReference type="SUPFAM" id="SSF50985">
    <property type="entry name" value="RCC1/BLIP-II"/>
    <property type="match status" value="1"/>
</dbReference>
<dbReference type="InterPro" id="IPR058923">
    <property type="entry name" value="RCC1-like_dom"/>
</dbReference>
<proteinExistence type="predicted"/>
<name>A0AAV1VFK1_9STRA</name>
<reference evidence="4" key="1">
    <citation type="submission" date="2024-01" db="EMBL/GenBank/DDBJ databases">
        <authorList>
            <person name="Webb A."/>
        </authorList>
    </citation>
    <scope>NUCLEOTIDE SEQUENCE</scope>
    <source>
        <strain evidence="4">Pm1</strain>
    </source>
</reference>
<dbReference type="Proteomes" id="UP001162060">
    <property type="component" value="Unassembled WGS sequence"/>
</dbReference>
<dbReference type="PRINTS" id="PR00633">
    <property type="entry name" value="RCCNDNSATION"/>
</dbReference>
<dbReference type="Pfam" id="PF25390">
    <property type="entry name" value="WD40_RLD"/>
    <property type="match status" value="1"/>
</dbReference>
<organism evidence="4 5">
    <name type="scientific">Peronospora matthiolae</name>
    <dbReference type="NCBI Taxonomy" id="2874970"/>
    <lineage>
        <taxon>Eukaryota</taxon>
        <taxon>Sar</taxon>
        <taxon>Stramenopiles</taxon>
        <taxon>Oomycota</taxon>
        <taxon>Peronosporomycetes</taxon>
        <taxon>Peronosporales</taxon>
        <taxon>Peronosporaceae</taxon>
        <taxon>Peronospora</taxon>
    </lineage>
</organism>
<evidence type="ECO:0000259" key="3">
    <source>
        <dbReference type="Pfam" id="PF25390"/>
    </source>
</evidence>
<evidence type="ECO:0000256" key="1">
    <source>
        <dbReference type="ARBA" id="ARBA00022737"/>
    </source>
</evidence>
<dbReference type="PROSITE" id="PS00626">
    <property type="entry name" value="RCC1_2"/>
    <property type="match status" value="2"/>
</dbReference>
<evidence type="ECO:0000313" key="4">
    <source>
        <dbReference type="EMBL" id="CAK7944715.1"/>
    </source>
</evidence>
<accession>A0AAV1VFK1</accession>
<dbReference type="InterPro" id="IPR051625">
    <property type="entry name" value="Signaling_Regulatory_Domain"/>
</dbReference>
<dbReference type="EMBL" id="CAKLBY020000310">
    <property type="protein sequence ID" value="CAK7944715.1"/>
    <property type="molecule type" value="Genomic_DNA"/>
</dbReference>
<feature type="repeat" description="RCC1" evidence="2">
    <location>
        <begin position="249"/>
        <end position="304"/>
    </location>
</feature>
<dbReference type="PANTHER" id="PTHR22872">
    <property type="entry name" value="BTK-BINDING PROTEIN-RELATED"/>
    <property type="match status" value="1"/>
</dbReference>
<dbReference type="InterPro" id="IPR000408">
    <property type="entry name" value="Reg_chr_condens"/>
</dbReference>
<feature type="domain" description="RCC1-like" evidence="3">
    <location>
        <begin position="21"/>
        <end position="280"/>
    </location>
</feature>
<sequence>MECVCVAITSPNNGVFDECISPVNQTFVAVDGGDTFTIGLVAPSGDVVGWGRAFYGELPTKPVEQCQSVACGSNHVLALTVTGQVMAWGWNRFGQVTTVSTDKIVRDPIVVQFSLGMEVALPVQITEVAAGGMHSLAIDSCGRVWAWGSNTYGQLGIGLKTEQLCAPRCVMLPLGVRVHHIAAGWAHSALISTVGEVFTFGWGLYNQLGHGYTRDEPLPVAVDALHGIDSDVVQVACGNWHTAALTASGDMYTWGWGRDGQLGHDHSITTQVLPRVVNVLSSIEAQDVTAIACGSRLTIALLQDGSVQWWGLWSAEDVSPSIVTRQNSALHRGGYVPQDGRRVCKVAAGNSHAILLLKNREHEETEQILTTCNNGMLY</sequence>
<dbReference type="Gene3D" id="2.130.10.30">
    <property type="entry name" value="Regulator of chromosome condensation 1/beta-lactamase-inhibitor protein II"/>
    <property type="match status" value="2"/>
</dbReference>
<feature type="repeat" description="RCC1" evidence="2">
    <location>
        <begin position="195"/>
        <end position="248"/>
    </location>
</feature>
<evidence type="ECO:0000256" key="2">
    <source>
        <dbReference type="PROSITE-ProRule" id="PRU00235"/>
    </source>
</evidence>
<comment type="caution">
    <text evidence="4">The sequence shown here is derived from an EMBL/GenBank/DDBJ whole genome shotgun (WGS) entry which is preliminary data.</text>
</comment>
<gene>
    <name evidence="4" type="ORF">PM001_LOCUS29865</name>
</gene>